<protein>
    <submittedName>
        <fullName evidence="2">Uncharacterized protein</fullName>
    </submittedName>
</protein>
<organism evidence="2 3">
    <name type="scientific">Sneathiella chinensis</name>
    <dbReference type="NCBI Taxonomy" id="349750"/>
    <lineage>
        <taxon>Bacteria</taxon>
        <taxon>Pseudomonadati</taxon>
        <taxon>Pseudomonadota</taxon>
        <taxon>Alphaproteobacteria</taxon>
        <taxon>Sneathiellales</taxon>
        <taxon>Sneathiellaceae</taxon>
        <taxon>Sneathiella</taxon>
    </lineage>
</organism>
<dbReference type="Proteomes" id="UP001161409">
    <property type="component" value="Unassembled WGS sequence"/>
</dbReference>
<sequence>MTQLPDGKIDAGKDQSENLGSLAPVLIQNKASFQMRHQLTKHSLGFRGSSSDTPLPTKEGPPPNPWRAIQEQ</sequence>
<dbReference type="EMBL" id="BSNF01000001">
    <property type="protein sequence ID" value="GLQ05757.1"/>
    <property type="molecule type" value="Genomic_DNA"/>
</dbReference>
<evidence type="ECO:0000313" key="3">
    <source>
        <dbReference type="Proteomes" id="UP001161409"/>
    </source>
</evidence>
<name>A0ABQ5U333_9PROT</name>
<accession>A0ABQ5U333</accession>
<evidence type="ECO:0000313" key="2">
    <source>
        <dbReference type="EMBL" id="GLQ05757.1"/>
    </source>
</evidence>
<reference evidence="2" key="2">
    <citation type="submission" date="2023-01" db="EMBL/GenBank/DDBJ databases">
        <title>Draft genome sequence of Sneathiella chinensis strain NBRC 103408.</title>
        <authorList>
            <person name="Sun Q."/>
            <person name="Mori K."/>
        </authorList>
    </citation>
    <scope>NUCLEOTIDE SEQUENCE</scope>
    <source>
        <strain evidence="2">NBRC 103408</strain>
    </source>
</reference>
<feature type="region of interest" description="Disordered" evidence="1">
    <location>
        <begin position="41"/>
        <end position="72"/>
    </location>
</feature>
<gene>
    <name evidence="2" type="ORF">GCM10007924_09780</name>
</gene>
<reference evidence="2" key="1">
    <citation type="journal article" date="2014" name="Int. J. Syst. Evol. Microbiol.">
        <title>Complete genome of a new Firmicutes species belonging to the dominant human colonic microbiota ('Ruminococcus bicirculans') reveals two chromosomes and a selective capacity to utilize plant glucans.</title>
        <authorList>
            <consortium name="NISC Comparative Sequencing Program"/>
            <person name="Wegmann U."/>
            <person name="Louis P."/>
            <person name="Goesmann A."/>
            <person name="Henrissat B."/>
            <person name="Duncan S.H."/>
            <person name="Flint H.J."/>
        </authorList>
    </citation>
    <scope>NUCLEOTIDE SEQUENCE</scope>
    <source>
        <strain evidence="2">NBRC 103408</strain>
    </source>
</reference>
<proteinExistence type="predicted"/>
<keyword evidence="3" id="KW-1185">Reference proteome</keyword>
<comment type="caution">
    <text evidence="2">The sequence shown here is derived from an EMBL/GenBank/DDBJ whole genome shotgun (WGS) entry which is preliminary data.</text>
</comment>
<evidence type="ECO:0000256" key="1">
    <source>
        <dbReference type="SAM" id="MobiDB-lite"/>
    </source>
</evidence>